<feature type="domain" description="Terminase large subunit gp17-like C-terminal" evidence="2">
    <location>
        <begin position="314"/>
        <end position="454"/>
    </location>
</feature>
<accession>A0ABV3RU73</accession>
<dbReference type="InterPro" id="IPR035421">
    <property type="entry name" value="Terminase_6C"/>
</dbReference>
<keyword evidence="4" id="KW-1185">Reference proteome</keyword>
<evidence type="ECO:0000313" key="3">
    <source>
        <dbReference type="EMBL" id="MEW9922515.1"/>
    </source>
</evidence>
<dbReference type="Proteomes" id="UP001556098">
    <property type="component" value="Unassembled WGS sequence"/>
</dbReference>
<name>A0ABV3RU73_9RHOB</name>
<dbReference type="Gene3D" id="3.30.420.240">
    <property type="match status" value="1"/>
</dbReference>
<evidence type="ECO:0000256" key="1">
    <source>
        <dbReference type="ARBA" id="ARBA00022612"/>
    </source>
</evidence>
<organism evidence="3 4">
    <name type="scientific">Sulfitobacter sediminis</name>
    <dbReference type="NCBI Taxonomy" id="3234186"/>
    <lineage>
        <taxon>Bacteria</taxon>
        <taxon>Pseudomonadati</taxon>
        <taxon>Pseudomonadota</taxon>
        <taxon>Alphaproteobacteria</taxon>
        <taxon>Rhodobacterales</taxon>
        <taxon>Roseobacteraceae</taxon>
        <taxon>Sulfitobacter</taxon>
    </lineage>
</organism>
<evidence type="ECO:0000259" key="2">
    <source>
        <dbReference type="Pfam" id="PF17289"/>
    </source>
</evidence>
<comment type="caution">
    <text evidence="3">The sequence shown here is derived from an EMBL/GenBank/DDBJ whole genome shotgun (WGS) entry which is preliminary data.</text>
</comment>
<evidence type="ECO:0000313" key="4">
    <source>
        <dbReference type="Proteomes" id="UP001556098"/>
    </source>
</evidence>
<protein>
    <submittedName>
        <fullName evidence="3">Phage terminase large subunit</fullName>
    </submittedName>
</protein>
<dbReference type="RefSeq" id="WP_367880201.1">
    <property type="nucleotide sequence ID" value="NZ_JBFNXX010000079.1"/>
</dbReference>
<gene>
    <name evidence="3" type="primary">terL</name>
    <name evidence="3" type="ORF">AB2B41_23210</name>
</gene>
<keyword evidence="1" id="KW-1188">Viral release from host cell</keyword>
<sequence>MNELNRADLLRAVLRRDLSSFIQRAFVTVDPGARYRHGWHVDAIAWQLQRIASGDIRRLIITMPPRSMKSIAASVAFPAYLLGQDPSQQIVAVSYSDILAEKLALDCLKVIEAPWYRSIFPATRLARGRTRRADFATTRGGGRFSTSIGGTLTGRGGNVILIDDPHKPEDATSEVKRLAVLDWFRSTLLSRQNDPATSAIVLIQQRVHEEDLAGMLLESGGWTHLDLPAIAEEHQVIDLGRRGAITRSPGHLLHPERLSQAILDERRAELGSYLFAAQYQQRPAPLGGGLIKWNWFSTYAEPPKPVSGDRIVQSWDTASKADEANDWSVCTTWRVRERQAWLLDVHRVRLEFPELRRLIPELAKNWGAKLILIEEAGSGIQLLQDLRHEGRHSVRGLVPKDDKPTRLLSVSHLIEGGQIFVPSEAAWLADFQREATLFPNGKHDDQVDSLTLFLRWFAEPAVVPRIRRL</sequence>
<dbReference type="Pfam" id="PF17289">
    <property type="entry name" value="Terminase_6C"/>
    <property type="match status" value="1"/>
</dbReference>
<dbReference type="NCBIfam" id="TIGR01630">
    <property type="entry name" value="psiM2_ORF9"/>
    <property type="match status" value="1"/>
</dbReference>
<dbReference type="InterPro" id="IPR006517">
    <property type="entry name" value="Phage_terminase_lsu-like_C"/>
</dbReference>
<proteinExistence type="predicted"/>
<dbReference type="EMBL" id="JBFNXX010000079">
    <property type="protein sequence ID" value="MEW9922515.1"/>
    <property type="molecule type" value="Genomic_DNA"/>
</dbReference>
<reference evidence="3 4" key="1">
    <citation type="submission" date="2024-07" db="EMBL/GenBank/DDBJ databases">
        <title>Marimonas sp.nov., isolated from tidal-flat sediment.</title>
        <authorList>
            <person name="Jayan J.N."/>
            <person name="Lee S.S."/>
        </authorList>
    </citation>
    <scope>NUCLEOTIDE SEQUENCE [LARGE SCALE GENOMIC DNA]</scope>
    <source>
        <strain evidence="3 4">MJW-29</strain>
    </source>
</reference>